<dbReference type="AlphaFoldDB" id="A0A0E9W0P8"/>
<reference evidence="1" key="2">
    <citation type="journal article" date="2015" name="Fish Shellfish Immunol.">
        <title>Early steps in the European eel (Anguilla anguilla)-Vibrio vulnificus interaction in the gills: Role of the RtxA13 toxin.</title>
        <authorList>
            <person name="Callol A."/>
            <person name="Pajuelo D."/>
            <person name="Ebbesson L."/>
            <person name="Teles M."/>
            <person name="MacKenzie S."/>
            <person name="Amaro C."/>
        </authorList>
    </citation>
    <scope>NUCLEOTIDE SEQUENCE</scope>
</reference>
<sequence length="42" mass="4746">MGRIKLIKSQIKRKVFSCLLKLPTESAVLMFCGRVFQSFGAL</sequence>
<protein>
    <submittedName>
        <fullName evidence="1">Uncharacterized protein</fullName>
    </submittedName>
</protein>
<organism evidence="1">
    <name type="scientific">Anguilla anguilla</name>
    <name type="common">European freshwater eel</name>
    <name type="synonym">Muraena anguilla</name>
    <dbReference type="NCBI Taxonomy" id="7936"/>
    <lineage>
        <taxon>Eukaryota</taxon>
        <taxon>Metazoa</taxon>
        <taxon>Chordata</taxon>
        <taxon>Craniata</taxon>
        <taxon>Vertebrata</taxon>
        <taxon>Euteleostomi</taxon>
        <taxon>Actinopterygii</taxon>
        <taxon>Neopterygii</taxon>
        <taxon>Teleostei</taxon>
        <taxon>Anguilliformes</taxon>
        <taxon>Anguillidae</taxon>
        <taxon>Anguilla</taxon>
    </lineage>
</organism>
<dbReference type="EMBL" id="GBXM01025524">
    <property type="protein sequence ID" value="JAH83053.1"/>
    <property type="molecule type" value="Transcribed_RNA"/>
</dbReference>
<accession>A0A0E9W0P8</accession>
<reference evidence="1" key="1">
    <citation type="submission" date="2014-11" db="EMBL/GenBank/DDBJ databases">
        <authorList>
            <person name="Amaro Gonzalez C."/>
        </authorList>
    </citation>
    <scope>NUCLEOTIDE SEQUENCE</scope>
</reference>
<name>A0A0E9W0P8_ANGAN</name>
<evidence type="ECO:0000313" key="1">
    <source>
        <dbReference type="EMBL" id="JAH83053.1"/>
    </source>
</evidence>
<proteinExistence type="predicted"/>